<accession>W0PLR5</accession>
<dbReference type="eggNOG" id="COG2929">
    <property type="taxonomic scope" value="Bacteria"/>
</dbReference>
<organism evidence="1 2">
    <name type="scientific">Advenella mimigardefordensis (strain DSM 17166 / LMG 22922 / DPN7)</name>
    <dbReference type="NCBI Taxonomy" id="1247726"/>
    <lineage>
        <taxon>Bacteria</taxon>
        <taxon>Pseudomonadati</taxon>
        <taxon>Pseudomonadota</taxon>
        <taxon>Betaproteobacteria</taxon>
        <taxon>Burkholderiales</taxon>
        <taxon>Alcaligenaceae</taxon>
    </lineage>
</organism>
<sequence length="101" mass="11867">MRESVVVKGFDWDVGNWPKCGKHGLSRAEVEEVFEGPLMLMTDPHLGQQRMRAIGKTRSGRYVFLVFVIRAVNGRHLIRPISARYMHQKEITFYEQQYRKT</sequence>
<dbReference type="Pfam" id="PF04365">
    <property type="entry name" value="BrnT_toxin"/>
    <property type="match status" value="1"/>
</dbReference>
<dbReference type="InterPro" id="IPR038573">
    <property type="entry name" value="BrnT_sf"/>
</dbReference>
<dbReference type="PATRIC" id="fig|1247726.3.peg.4294"/>
<protein>
    <recommendedName>
        <fullName evidence="3">BrnT family toxin</fullName>
    </recommendedName>
</protein>
<dbReference type="HOGENOM" id="CLU_149290_3_0_4"/>
<dbReference type="Proteomes" id="UP000019095">
    <property type="component" value="Chromosome"/>
</dbReference>
<evidence type="ECO:0008006" key="3">
    <source>
        <dbReference type="Google" id="ProtNLM"/>
    </source>
</evidence>
<dbReference type="Gene3D" id="3.10.450.530">
    <property type="entry name" value="Ribonuclease toxin, BrnT, of type II toxin-antitoxin system"/>
    <property type="match status" value="1"/>
</dbReference>
<evidence type="ECO:0000313" key="1">
    <source>
        <dbReference type="EMBL" id="AHG65943.1"/>
    </source>
</evidence>
<dbReference type="RefSeq" id="WP_025374647.1">
    <property type="nucleotide sequence ID" value="NZ_CP003915.1"/>
</dbReference>
<evidence type="ECO:0000313" key="2">
    <source>
        <dbReference type="Proteomes" id="UP000019095"/>
    </source>
</evidence>
<proteinExistence type="predicted"/>
<dbReference type="InterPro" id="IPR007460">
    <property type="entry name" value="BrnT_toxin"/>
</dbReference>
<dbReference type="OrthoDB" id="9798158at2"/>
<dbReference type="EMBL" id="CP003915">
    <property type="protein sequence ID" value="AHG65943.1"/>
    <property type="molecule type" value="Genomic_DNA"/>
</dbReference>
<dbReference type="STRING" id="1247726.MIM_c38920"/>
<dbReference type="AlphaFoldDB" id="W0PLR5"/>
<gene>
    <name evidence="1" type="ORF">MIM_c38920</name>
</gene>
<keyword evidence="2" id="KW-1185">Reference proteome</keyword>
<name>W0PLR5_ADVMD</name>
<dbReference type="KEGG" id="amim:MIM_c38920"/>
<reference evidence="1 2" key="1">
    <citation type="journal article" date="2014" name="Microbiology">
        <title>Unravelling the complete genome sequence of Advenella mimigardefordensis strain DPN7T and novel insights in the catabolism of the xenobiotic polythioester precursor 3,3'-dithiodipropionate.</title>
        <authorList>
            <person name="Wubbeler J.H."/>
            <person name="Hiessl S."/>
            <person name="Schuldes J."/>
            <person name="Thurmer A."/>
            <person name="Daniel R."/>
            <person name="Steinbuchel A."/>
        </authorList>
    </citation>
    <scope>NUCLEOTIDE SEQUENCE [LARGE SCALE GENOMIC DNA]</scope>
    <source>
        <strain evidence="2">DSM 17166 / LMG 22922 / DPN7</strain>
    </source>
</reference>